<dbReference type="Proteomes" id="UP001234202">
    <property type="component" value="Unassembled WGS sequence"/>
</dbReference>
<organism evidence="1 2">
    <name type="scientific">Naganishia onofrii</name>
    <dbReference type="NCBI Taxonomy" id="1851511"/>
    <lineage>
        <taxon>Eukaryota</taxon>
        <taxon>Fungi</taxon>
        <taxon>Dikarya</taxon>
        <taxon>Basidiomycota</taxon>
        <taxon>Agaricomycotina</taxon>
        <taxon>Tremellomycetes</taxon>
        <taxon>Filobasidiales</taxon>
        <taxon>Filobasidiaceae</taxon>
        <taxon>Naganishia</taxon>
    </lineage>
</organism>
<accession>A0ACC2XP25</accession>
<dbReference type="EMBL" id="JASBWV010000007">
    <property type="protein sequence ID" value="KAJ9125753.1"/>
    <property type="molecule type" value="Genomic_DNA"/>
</dbReference>
<keyword evidence="2" id="KW-1185">Reference proteome</keyword>
<evidence type="ECO:0000313" key="2">
    <source>
        <dbReference type="Proteomes" id="UP001234202"/>
    </source>
</evidence>
<sequence>MPPRLPVRAISNALSSTTAAAPATTSVVSTSTTTTPIKQRSYASAAAAAGSARSVSGLVAGQRRRTRTAQRGAEQTRSFHATNVAAASPKNPYDVLGVSKDASASDIKKTYYQLAKKWHPDTNKDEKANEKFMEIQAAYDILSDDKKRAAYDQYGSASQQPGFDADAFSRSSPFGAGGFGGFQDFGGAFGGARGGGNASDLFEQLFGAFSGGGGAAGGGGRGPRAPQRGEDIESTITISFMEACSGVKKSVTLTPVVECKTCSGSGLKSGATRNTCTQCRGTGQQTFSLQGMMMASTCQACGGSGSTVPRSSRCGSCEGVGRVKERKTVEVDIPAGIEDGMKIRMPTSGDIPLSGPGTPGDLLVRVNVAPSKFFRRQGSNLYHTSTIPVHVALLGGKMRIPTLEGDVEVRVKNGTRDGEEAVLKGRGVKNVYGRERGDLIVNWKLSIPRSLTPRQREILQAYADDVEGHPSYFSTKPPSSSSPTSTSTAGTVGERNDSSVNGTTTPPFFSSTPPSSESADNAAAGARSSSSYGSSEPLPPRWSTGSTPYTRRTRSTSSGGGSSSLGGSGGGGGAQGSSKGVLGSLWGGLKGALGLGNKGTATKKTNNKLAEGNTDASSSTSAASSSSTKSKASVKGGAGSEAQKPEAALEKEDLKKSADVSGKA</sequence>
<gene>
    <name evidence="1" type="ORF">QFC24_002537</name>
</gene>
<comment type="caution">
    <text evidence="1">The sequence shown here is derived from an EMBL/GenBank/DDBJ whole genome shotgun (WGS) entry which is preliminary data.</text>
</comment>
<reference evidence="1" key="1">
    <citation type="submission" date="2023-04" db="EMBL/GenBank/DDBJ databases">
        <title>Draft Genome sequencing of Naganishia species isolated from polar environments using Oxford Nanopore Technology.</title>
        <authorList>
            <person name="Leo P."/>
            <person name="Venkateswaran K."/>
        </authorList>
    </citation>
    <scope>NUCLEOTIDE SEQUENCE</scope>
    <source>
        <strain evidence="1">DBVPG 5303</strain>
    </source>
</reference>
<name>A0ACC2XP25_9TREE</name>
<evidence type="ECO:0000313" key="1">
    <source>
        <dbReference type="EMBL" id="KAJ9125753.1"/>
    </source>
</evidence>
<protein>
    <submittedName>
        <fullName evidence="1">Uncharacterized protein</fullName>
    </submittedName>
</protein>
<proteinExistence type="predicted"/>